<protein>
    <recommendedName>
        <fullName evidence="3">Insecticial toxin</fullName>
    </recommendedName>
</protein>
<dbReference type="EMBL" id="JACASD010000093">
    <property type="protein sequence ID" value="NWE92057.1"/>
    <property type="molecule type" value="Genomic_DNA"/>
</dbReference>
<name>A0A7Y8G6B8_9PSED</name>
<gene>
    <name evidence="1" type="ORF">HX893_28445</name>
</gene>
<dbReference type="Proteomes" id="UP000585226">
    <property type="component" value="Unassembled WGS sequence"/>
</dbReference>
<sequence>MPDDTKTRQRVAREFILEKHMDAIERASIKGNFSISFRSAGRATLLALERGAAAKGHNILEKTIKQSSLAKAYGPDKANDLLLRLRTAGLEGYVGHWDPTGLVGVYLSGDLEDDTSIQPIDIKNLEASLAALKRLGNWQKKAFTGDYDAHDIITFRGAGRPRTVLAGSIEEQQVIDCINREVALDDSNRPFAVRQHNVLRHGPQVNYLSYMVSHEKDNVQQAGGVSGAVARPGEFPIAAVRKNTWTIINDITQLAQYYTSLGAVMKESWQPEGVRTFVDQPGRPGIVMLGRRGE</sequence>
<evidence type="ECO:0000313" key="1">
    <source>
        <dbReference type="EMBL" id="NWE92057.1"/>
    </source>
</evidence>
<accession>A0A7Y8G6B8</accession>
<evidence type="ECO:0008006" key="3">
    <source>
        <dbReference type="Google" id="ProtNLM"/>
    </source>
</evidence>
<organism evidence="1 2">
    <name type="scientific">Pseudomonas reactans</name>
    <dbReference type="NCBI Taxonomy" id="117680"/>
    <lineage>
        <taxon>Bacteria</taxon>
        <taxon>Pseudomonadati</taxon>
        <taxon>Pseudomonadota</taxon>
        <taxon>Gammaproteobacteria</taxon>
        <taxon>Pseudomonadales</taxon>
        <taxon>Pseudomonadaceae</taxon>
        <taxon>Pseudomonas</taxon>
    </lineage>
</organism>
<reference evidence="1 2" key="1">
    <citation type="submission" date="2020-04" db="EMBL/GenBank/DDBJ databases">
        <title>Molecular characterization of pseudomonads from Agaricus bisporus reveal novel blotch 2 pathogens in Western Europe.</title>
        <authorList>
            <person name="Taparia T."/>
            <person name="Krijger M."/>
            <person name="Haynes E."/>
            <person name="Elpinstone J.G."/>
            <person name="Noble R."/>
            <person name="Van Der Wolf J."/>
        </authorList>
    </citation>
    <scope>NUCLEOTIDE SEQUENCE [LARGE SCALE GENOMIC DNA]</scope>
    <source>
        <strain evidence="1 2">P8021</strain>
    </source>
</reference>
<proteinExistence type="predicted"/>
<evidence type="ECO:0000313" key="2">
    <source>
        <dbReference type="Proteomes" id="UP000585226"/>
    </source>
</evidence>
<comment type="caution">
    <text evidence="1">The sequence shown here is derived from an EMBL/GenBank/DDBJ whole genome shotgun (WGS) entry which is preliminary data.</text>
</comment>
<dbReference type="AlphaFoldDB" id="A0A7Y8G6B8"/>